<dbReference type="SFLD" id="SFLDG01018">
    <property type="entry name" value="Squalene/Phytoene_Synthase_Lik"/>
    <property type="match status" value="1"/>
</dbReference>
<dbReference type="SFLD" id="SFLDS00005">
    <property type="entry name" value="Isoprenoid_Synthase_Type_I"/>
    <property type="match status" value="1"/>
</dbReference>
<evidence type="ECO:0000313" key="2">
    <source>
        <dbReference type="Proteomes" id="UP000501387"/>
    </source>
</evidence>
<sequence length="302" mass="33349">MTPSLDSLSTLERYTVASERSAQQIIGAYSSSFGAATRLLGPRHRRHVRNIYALVRVADELVDGATSEAGFTLEAQRAALNELEGETDAAVLRGYSSNPIVHAFAATARESGIGTELTTPFFASMRADLGEPQTEAVSASDLLRFGTEAHASYVYGSAEVIGLMCLRVFTRDERLNADETEVLEHGARRLGAAFQNVNFLRDLADDTARLGRSYLSVEGRIDRAQQQRWVVTIREQIADARASIPLLPRDARIAVGTALRLFERLNDRLERTDAEKLYSQRVRIPGPEKLLLLAQAAIEFRK</sequence>
<dbReference type="Pfam" id="PF00494">
    <property type="entry name" value="SQS_PSY"/>
    <property type="match status" value="1"/>
</dbReference>
<dbReference type="SUPFAM" id="SSF48576">
    <property type="entry name" value="Terpenoid synthases"/>
    <property type="match status" value="1"/>
</dbReference>
<proteinExistence type="predicted"/>
<dbReference type="GO" id="GO:0051996">
    <property type="term" value="F:squalene synthase [NAD(P)H] activity"/>
    <property type="evidence" value="ECO:0007669"/>
    <property type="project" value="InterPro"/>
</dbReference>
<dbReference type="Gene3D" id="1.10.600.10">
    <property type="entry name" value="Farnesyl Diphosphate Synthase"/>
    <property type="match status" value="1"/>
</dbReference>
<protein>
    <submittedName>
        <fullName evidence="1">Phytoene/squalene synthase family protein</fullName>
    </submittedName>
</protein>
<dbReference type="AlphaFoldDB" id="A0A6G8FJI6"/>
<evidence type="ECO:0000313" key="1">
    <source>
        <dbReference type="EMBL" id="QIM16535.1"/>
    </source>
</evidence>
<accession>A0A6G8FJI6</accession>
<reference evidence="1 2" key="1">
    <citation type="submission" date="2020-03" db="EMBL/GenBank/DDBJ databases">
        <title>Leucobacter sp. nov., isolated from beetles.</title>
        <authorList>
            <person name="Hyun D.-W."/>
            <person name="Bae J.-W."/>
        </authorList>
    </citation>
    <scope>NUCLEOTIDE SEQUENCE [LARGE SCALE GENOMIC DNA]</scope>
    <source>
        <strain evidence="1 2">HDW9B</strain>
    </source>
</reference>
<dbReference type="EMBL" id="CP049934">
    <property type="protein sequence ID" value="QIM16535.1"/>
    <property type="molecule type" value="Genomic_DNA"/>
</dbReference>
<keyword evidence="2" id="KW-1185">Reference proteome</keyword>
<gene>
    <name evidence="1" type="ORF">G7067_09115</name>
</gene>
<dbReference type="KEGG" id="lins:G7067_09115"/>
<name>A0A6G8FJI6_9MICO</name>
<dbReference type="InterPro" id="IPR002060">
    <property type="entry name" value="Squ/phyt_synthse"/>
</dbReference>
<dbReference type="GO" id="GO:0016114">
    <property type="term" value="P:terpenoid biosynthetic process"/>
    <property type="evidence" value="ECO:0007669"/>
    <property type="project" value="UniProtKB-ARBA"/>
</dbReference>
<dbReference type="PANTHER" id="PTHR31480">
    <property type="entry name" value="BIFUNCTIONAL LYCOPENE CYCLASE/PHYTOENE SYNTHASE"/>
    <property type="match status" value="1"/>
</dbReference>
<dbReference type="RefSeq" id="WP_166323627.1">
    <property type="nucleotide sequence ID" value="NZ_CP049934.1"/>
</dbReference>
<dbReference type="InterPro" id="IPR008949">
    <property type="entry name" value="Isoprenoid_synthase_dom_sf"/>
</dbReference>
<dbReference type="CDD" id="cd00683">
    <property type="entry name" value="Trans_IPPS_HH"/>
    <property type="match status" value="1"/>
</dbReference>
<dbReference type="InterPro" id="IPR033904">
    <property type="entry name" value="Trans_IPPS_HH"/>
</dbReference>
<organism evidence="1 2">
    <name type="scientific">Leucobacter insecticola</name>
    <dbReference type="NCBI Taxonomy" id="2714934"/>
    <lineage>
        <taxon>Bacteria</taxon>
        <taxon>Bacillati</taxon>
        <taxon>Actinomycetota</taxon>
        <taxon>Actinomycetes</taxon>
        <taxon>Micrococcales</taxon>
        <taxon>Microbacteriaceae</taxon>
        <taxon>Leucobacter</taxon>
    </lineage>
</organism>
<dbReference type="Proteomes" id="UP000501387">
    <property type="component" value="Chromosome"/>
</dbReference>